<dbReference type="RefSeq" id="WP_093335116.1">
    <property type="nucleotide sequence ID" value="NZ_FOXD01000002.1"/>
</dbReference>
<dbReference type="OrthoDB" id="5449178at2"/>
<keyword evidence="2" id="KW-1185">Reference proteome</keyword>
<name>A0A1I5MN01_9BACI</name>
<sequence length="353" mass="40191">MADQINIYDTRTMLAAVEQMIPTHTFLRDTFFPNSITFRSEHVDVDYFKGRRKMAPFVSPRKTGQVMDRSGYEAQSFKPPLIKPQRIITGEDLHHRSPGEQVYSRRSPQRRAAEMIARDIEDLDDAITRRVEWMIAQVLFTGKVNVKGDGVDAVLDFGFTNMETLSGTDKWDNYANTDGQYETDPMGYLKEKRREVTRKSGVSPNRVIMASDVVTTFVNHPKVRQTLDTRRVTLGQINPDLLPDGVTYIGSLSELGMDIYSYDEWYFDEDEGIEKPMVPDGTVMLGSSNARSSLLYGAVTLTDRNTNGFVTYESERVPDSWIQKDPPARILQMNSRPVPVPHEIDSWFVATVI</sequence>
<gene>
    <name evidence="1" type="ORF">SAMN05518683_102286</name>
</gene>
<dbReference type="HAMAP" id="MF_04133">
    <property type="entry name" value="CAPSID_LAMBDA"/>
    <property type="match status" value="1"/>
</dbReference>
<dbReference type="InterPro" id="IPR005564">
    <property type="entry name" value="Major_capsid_GpE"/>
</dbReference>
<protein>
    <submittedName>
        <fullName evidence="1">Phage major capsid protein E</fullName>
    </submittedName>
</protein>
<dbReference type="Gene3D" id="3.15.30.10">
    <property type="entry name" value="putative capsid protein of prophage domain like"/>
    <property type="match status" value="1"/>
</dbReference>
<reference evidence="2" key="1">
    <citation type="submission" date="2016-10" db="EMBL/GenBank/DDBJ databases">
        <authorList>
            <person name="Varghese N."/>
            <person name="Submissions S."/>
        </authorList>
    </citation>
    <scope>NUCLEOTIDE SEQUENCE [LARGE SCALE GENOMIC DNA]</scope>
    <source>
        <strain evidence="2">S7</strain>
    </source>
</reference>
<dbReference type="Pfam" id="PF03864">
    <property type="entry name" value="Phage_cap_E"/>
    <property type="match status" value="1"/>
</dbReference>
<dbReference type="STRING" id="1884432.SAMN05518683_102286"/>
<evidence type="ECO:0000313" key="2">
    <source>
        <dbReference type="Proteomes" id="UP000198892"/>
    </source>
</evidence>
<accession>A0A1I5MN01</accession>
<evidence type="ECO:0000313" key="1">
    <source>
        <dbReference type="EMBL" id="SFP10929.1"/>
    </source>
</evidence>
<proteinExistence type="inferred from homology"/>
<dbReference type="EMBL" id="FOXD01000002">
    <property type="protein sequence ID" value="SFP10929.1"/>
    <property type="molecule type" value="Genomic_DNA"/>
</dbReference>
<organism evidence="1 2">
    <name type="scientific">Salibacterium halotolerans</name>
    <dbReference type="NCBI Taxonomy" id="1884432"/>
    <lineage>
        <taxon>Bacteria</taxon>
        <taxon>Bacillati</taxon>
        <taxon>Bacillota</taxon>
        <taxon>Bacilli</taxon>
        <taxon>Bacillales</taxon>
        <taxon>Bacillaceae</taxon>
    </lineage>
</organism>
<dbReference type="Proteomes" id="UP000198892">
    <property type="component" value="Unassembled WGS sequence"/>
</dbReference>
<dbReference type="AlphaFoldDB" id="A0A1I5MN01"/>
<dbReference type="Gene3D" id="3.30.1930.10">
    <property type="entry name" value="capsid protein of prophage domain"/>
    <property type="match status" value="1"/>
</dbReference>